<dbReference type="Proteomes" id="UP000004506">
    <property type="component" value="Unassembled WGS sequence"/>
</dbReference>
<dbReference type="Pfam" id="PF00589">
    <property type="entry name" value="Phage_integrase"/>
    <property type="match status" value="2"/>
</dbReference>
<dbReference type="GO" id="GO:0006310">
    <property type="term" value="P:DNA recombination"/>
    <property type="evidence" value="ECO:0007669"/>
    <property type="project" value="UniProtKB-KW"/>
</dbReference>
<evidence type="ECO:0000256" key="3">
    <source>
        <dbReference type="ARBA" id="ARBA00023172"/>
    </source>
</evidence>
<dbReference type="GO" id="GO:0003677">
    <property type="term" value="F:DNA binding"/>
    <property type="evidence" value="ECO:0007669"/>
    <property type="project" value="UniProtKB-UniRule"/>
</dbReference>
<dbReference type="InterPro" id="IPR013762">
    <property type="entry name" value="Integrase-like_cat_sf"/>
</dbReference>
<keyword evidence="3" id="KW-0233">DNA recombination</keyword>
<protein>
    <submittedName>
        <fullName evidence="7">Phage integrase SAM-like domain protein</fullName>
    </submittedName>
</protein>
<evidence type="ECO:0000259" key="5">
    <source>
        <dbReference type="PROSITE" id="PS51898"/>
    </source>
</evidence>
<feature type="domain" description="Core-binding (CB)" evidence="6">
    <location>
        <begin position="16"/>
        <end position="102"/>
    </location>
</feature>
<gene>
    <name evidence="7" type="ORF">PROSTU_04137</name>
</gene>
<dbReference type="PROSITE" id="PS51900">
    <property type="entry name" value="CB"/>
    <property type="match status" value="1"/>
</dbReference>
<reference evidence="8" key="2">
    <citation type="submission" date="2008-04" db="EMBL/GenBank/DDBJ databases">
        <title>Draft genome sequence of Providencia stuartii(ATCC 25827).</title>
        <authorList>
            <person name="Sudarsanam P."/>
            <person name="Ley R."/>
            <person name="Guruge J."/>
            <person name="Turnbaugh P.J."/>
            <person name="Mahowald M."/>
            <person name="Liep D."/>
            <person name="Gordon J."/>
        </authorList>
    </citation>
    <scope>NUCLEOTIDE SEQUENCE [LARGE SCALE GENOMIC DNA]</scope>
    <source>
        <strain evidence="8">ATCC 25827</strain>
    </source>
</reference>
<accession>A0AA86YFC4</accession>
<dbReference type="InterPro" id="IPR011010">
    <property type="entry name" value="DNA_brk_join_enz"/>
</dbReference>
<evidence type="ECO:0000259" key="6">
    <source>
        <dbReference type="PROSITE" id="PS51900"/>
    </source>
</evidence>
<reference evidence="8" key="1">
    <citation type="submission" date="2008-04" db="EMBL/GenBank/DDBJ databases">
        <title>Draft genome sequence of Providencia stuartii (ATCC 25827).</title>
        <authorList>
            <person name="Sudarsanam P."/>
            <person name="Ley R."/>
            <person name="Guruge J."/>
            <person name="Turnbaugh P.J."/>
            <person name="Mahowald M."/>
            <person name="Liep D."/>
            <person name="Gordon J."/>
        </authorList>
    </citation>
    <scope>NUCLEOTIDE SEQUENCE [LARGE SCALE GENOMIC DNA]</scope>
    <source>
        <strain evidence="8">ATCC 25827</strain>
    </source>
</reference>
<dbReference type="AlphaFoldDB" id="A0AA86YFC4"/>
<dbReference type="CDD" id="cd01188">
    <property type="entry name" value="INT_RitA_C_like"/>
    <property type="match status" value="1"/>
</dbReference>
<feature type="domain" description="Tyr recombinase" evidence="5">
    <location>
        <begin position="426"/>
        <end position="631"/>
    </location>
</feature>
<dbReference type="PANTHER" id="PTHR30349:SF90">
    <property type="entry name" value="TYROSINE RECOMBINASE XERD"/>
    <property type="match status" value="1"/>
</dbReference>
<feature type="domain" description="Tyr recombinase" evidence="5">
    <location>
        <begin position="125"/>
        <end position="307"/>
    </location>
</feature>
<dbReference type="InterPro" id="IPR010998">
    <property type="entry name" value="Integrase_recombinase_N"/>
</dbReference>
<dbReference type="InterPro" id="IPR044068">
    <property type="entry name" value="CB"/>
</dbReference>
<evidence type="ECO:0000256" key="2">
    <source>
        <dbReference type="ARBA" id="ARBA00023125"/>
    </source>
</evidence>
<dbReference type="InterPro" id="IPR050090">
    <property type="entry name" value="Tyrosine_recombinase_XerCD"/>
</dbReference>
<name>A0AA86YFC4_PROST</name>
<proteinExistence type="predicted"/>
<sequence>MLRAIELIPPKPIDMLPVAVELRRFDDYLLQARGFARSTRETSIRIVGRFLRDKFNDGAINLSTLTPAHVRDFLASQANVYRTPVSFSLVVSSLRGYFRWRIMQKDDLYVLIGALANPANWQQASLPKSLSTDEIEQLLNSLGQTDPIGLRADAMVRCALDLGLRIGEIARLSLDDIDWVSGTITLRRTKGRRDDVMPLPVTTGNAIAAYLQNGRPKTLHREVFASHKTPRERPISRSVVSIAIRQVYTRAGLQYTSAHLLRHTMANRLLATGASIKDIADILRHRSLNATRIYAKLDSRNLAHVALPWPGFFDMDTAGPDMMGDLTIQVECYLSEKRYLGFEMSHASYCLRSFARYVQRANHQGPLTLELMTEWASKGRFTEAVPISMAHGRLKYLRTFMRWLQFSEPEHEVPDGSVCGRKPERGTPHIYSEQEIEDLLAAAKRLGPHNSIRGLLYETLFGLLASTGLRISEALSLRISDVDLRRSILIIRRTKFGKSRSIVLHPSTSKALHQYLNQRKLTRAASDEDAYFFIGLRADVLGKRLGGQQVCQVFRALRRELGWVNRGTHHAPRIHDLRHSFVVRRIILWQQQGIDVAHEMLSLSTYLGHASIAETYWYLQAVPELMAASAKQFEMCMPEVNDA</sequence>
<dbReference type="InterPro" id="IPR002104">
    <property type="entry name" value="Integrase_catalytic"/>
</dbReference>
<dbReference type="GO" id="GO:0015074">
    <property type="term" value="P:DNA integration"/>
    <property type="evidence" value="ECO:0007669"/>
    <property type="project" value="UniProtKB-KW"/>
</dbReference>
<dbReference type="PROSITE" id="PS51898">
    <property type="entry name" value="TYR_RECOMBINASE"/>
    <property type="match status" value="2"/>
</dbReference>
<dbReference type="EMBL" id="ABJD02000104">
    <property type="protein sequence ID" value="EDU57868.1"/>
    <property type="molecule type" value="Genomic_DNA"/>
</dbReference>
<keyword evidence="2 4" id="KW-0238">DNA-binding</keyword>
<organism evidence="7 8">
    <name type="scientific">Providencia stuartii ATCC 25827</name>
    <dbReference type="NCBI Taxonomy" id="471874"/>
    <lineage>
        <taxon>Bacteria</taxon>
        <taxon>Pseudomonadati</taxon>
        <taxon>Pseudomonadota</taxon>
        <taxon>Gammaproteobacteria</taxon>
        <taxon>Enterobacterales</taxon>
        <taxon>Morganellaceae</taxon>
        <taxon>Providencia</taxon>
    </lineage>
</organism>
<comment type="caution">
    <text evidence="7">The sequence shown here is derived from an EMBL/GenBank/DDBJ whole genome shotgun (WGS) entry which is preliminary data.</text>
</comment>
<reference evidence="7 8" key="3">
    <citation type="submission" date="2008-05" db="EMBL/GenBank/DDBJ databases">
        <authorList>
            <person name="Fulton L."/>
            <person name="Clifton S."/>
            <person name="Fulton B."/>
            <person name="Xu J."/>
            <person name="Minx P."/>
            <person name="Pepin K.H."/>
            <person name="Johnson M."/>
            <person name="Thiruvilangam P."/>
            <person name="Bhonagiri V."/>
            <person name="Nash W.E."/>
            <person name="Mardis E.R."/>
            <person name="Wilson R.K."/>
        </authorList>
    </citation>
    <scope>NUCLEOTIDE SEQUENCE [LARGE SCALE GENOMIC DNA]</scope>
    <source>
        <strain evidence="7 8">ATCC 25827</strain>
    </source>
</reference>
<dbReference type="Gene3D" id="1.10.150.130">
    <property type="match status" value="1"/>
</dbReference>
<evidence type="ECO:0000313" key="7">
    <source>
        <dbReference type="EMBL" id="EDU57868.1"/>
    </source>
</evidence>
<evidence type="ECO:0000256" key="1">
    <source>
        <dbReference type="ARBA" id="ARBA00022908"/>
    </source>
</evidence>
<dbReference type="Gene3D" id="1.10.443.10">
    <property type="entry name" value="Intergrase catalytic core"/>
    <property type="match status" value="2"/>
</dbReference>
<dbReference type="SUPFAM" id="SSF56349">
    <property type="entry name" value="DNA breaking-rejoining enzymes"/>
    <property type="match status" value="2"/>
</dbReference>
<keyword evidence="1" id="KW-0229">DNA integration</keyword>
<dbReference type="PANTHER" id="PTHR30349">
    <property type="entry name" value="PHAGE INTEGRASE-RELATED"/>
    <property type="match status" value="1"/>
</dbReference>
<evidence type="ECO:0000256" key="4">
    <source>
        <dbReference type="PROSITE-ProRule" id="PRU01248"/>
    </source>
</evidence>
<evidence type="ECO:0000313" key="8">
    <source>
        <dbReference type="Proteomes" id="UP000004506"/>
    </source>
</evidence>